<gene>
    <name evidence="1" type="ORF">HfgLR_12865</name>
</gene>
<proteinExistence type="predicted"/>
<reference evidence="1" key="1">
    <citation type="journal article" date="2021" name="Front. Microbiol.">
        <title>Cellular and Genomic Properties of Haloferax gibbonsii LR2-5, the Host of Euryarchaeal Virus HFTV1.</title>
        <authorList>
            <person name="Tittes C."/>
            <person name="Schwarzer S."/>
            <person name="Pfeiffer F."/>
            <person name="Dyall-Smith M."/>
            <person name="Rodriguez-Franco M."/>
            <person name="Oksanen H.M."/>
            <person name="Quax T.E.F."/>
        </authorList>
    </citation>
    <scope>NUCLEOTIDE SEQUENCE</scope>
    <source>
        <strain evidence="1">LR2-5</strain>
    </source>
</reference>
<protein>
    <submittedName>
        <fullName evidence="1">Uncharacterized protein</fullName>
    </submittedName>
</protein>
<evidence type="ECO:0000313" key="1">
    <source>
        <dbReference type="EMBL" id="QOS12705.1"/>
    </source>
</evidence>
<sequence>MDFRLPLVVTVSTESRCPLFESRYWVVPLSRATTMSERSNMCAEIRN</sequence>
<dbReference type="Proteomes" id="UP000663064">
    <property type="component" value="Chromosome"/>
</dbReference>
<dbReference type="AlphaFoldDB" id="A0A871BIW0"/>
<accession>A0A871BIW0</accession>
<name>A0A871BIW0_HALGI</name>
<dbReference type="EMBL" id="CP063205">
    <property type="protein sequence ID" value="QOS12705.1"/>
    <property type="molecule type" value="Genomic_DNA"/>
</dbReference>
<evidence type="ECO:0000313" key="2">
    <source>
        <dbReference type="Proteomes" id="UP000663064"/>
    </source>
</evidence>
<organism evidence="1 2">
    <name type="scientific">Haloferax gibbonsii</name>
    <dbReference type="NCBI Taxonomy" id="35746"/>
    <lineage>
        <taxon>Archaea</taxon>
        <taxon>Methanobacteriati</taxon>
        <taxon>Methanobacteriota</taxon>
        <taxon>Stenosarchaea group</taxon>
        <taxon>Halobacteria</taxon>
        <taxon>Halobacteriales</taxon>
        <taxon>Haloferacaceae</taxon>
        <taxon>Haloferax</taxon>
    </lineage>
</organism>